<keyword evidence="2" id="KW-0489">Methyltransferase</keyword>
<keyword evidence="3" id="KW-1185">Reference proteome</keyword>
<organism evidence="2 3">
    <name type="scientific">Dokdonella fugitiva</name>
    <dbReference type="NCBI Taxonomy" id="328517"/>
    <lineage>
        <taxon>Bacteria</taxon>
        <taxon>Pseudomonadati</taxon>
        <taxon>Pseudomonadota</taxon>
        <taxon>Gammaproteobacteria</taxon>
        <taxon>Lysobacterales</taxon>
        <taxon>Rhodanobacteraceae</taxon>
        <taxon>Dokdonella</taxon>
    </lineage>
</organism>
<name>A0A4R2I453_9GAMM</name>
<reference evidence="2 3" key="1">
    <citation type="journal article" date="2015" name="Stand. Genomic Sci.">
        <title>Genomic Encyclopedia of Bacterial and Archaeal Type Strains, Phase III: the genomes of soil and plant-associated and newly described type strains.</title>
        <authorList>
            <person name="Whitman W.B."/>
            <person name="Woyke T."/>
            <person name="Klenk H.P."/>
            <person name="Zhou Y."/>
            <person name="Lilburn T.G."/>
            <person name="Beck B.J."/>
            <person name="De Vos P."/>
            <person name="Vandamme P."/>
            <person name="Eisen J.A."/>
            <person name="Garrity G."/>
            <person name="Hugenholtz P."/>
            <person name="Kyrpides N.C."/>
        </authorList>
    </citation>
    <scope>NUCLEOTIDE SEQUENCE [LARGE SCALE GENOMIC DNA]</scope>
    <source>
        <strain evidence="2 3">A3</strain>
    </source>
</reference>
<dbReference type="GO" id="GO:0032259">
    <property type="term" value="P:methylation"/>
    <property type="evidence" value="ECO:0007669"/>
    <property type="project" value="UniProtKB-KW"/>
</dbReference>
<dbReference type="InterPro" id="IPR029063">
    <property type="entry name" value="SAM-dependent_MTases_sf"/>
</dbReference>
<evidence type="ECO:0000313" key="3">
    <source>
        <dbReference type="Proteomes" id="UP000294862"/>
    </source>
</evidence>
<comment type="caution">
    <text evidence="2">The sequence shown here is derived from an EMBL/GenBank/DDBJ whole genome shotgun (WGS) entry which is preliminary data.</text>
</comment>
<feature type="domain" description="Methyltransferase" evidence="1">
    <location>
        <begin position="46"/>
        <end position="142"/>
    </location>
</feature>
<dbReference type="Proteomes" id="UP000294862">
    <property type="component" value="Unassembled WGS sequence"/>
</dbReference>
<gene>
    <name evidence="2" type="ORF">EV148_107221</name>
</gene>
<dbReference type="EMBL" id="SLWQ01000007">
    <property type="protein sequence ID" value="TCO38933.1"/>
    <property type="molecule type" value="Genomic_DNA"/>
</dbReference>
<dbReference type="GO" id="GO:0008168">
    <property type="term" value="F:methyltransferase activity"/>
    <property type="evidence" value="ECO:0007669"/>
    <property type="project" value="UniProtKB-KW"/>
</dbReference>
<protein>
    <submittedName>
        <fullName evidence="2">Methyltransferase family protein</fullName>
    </submittedName>
</protein>
<dbReference type="SUPFAM" id="SSF53335">
    <property type="entry name" value="S-adenosyl-L-methionine-dependent methyltransferases"/>
    <property type="match status" value="1"/>
</dbReference>
<dbReference type="Gene3D" id="3.40.50.150">
    <property type="entry name" value="Vaccinia Virus protein VP39"/>
    <property type="match status" value="1"/>
</dbReference>
<evidence type="ECO:0000259" key="1">
    <source>
        <dbReference type="Pfam" id="PF13649"/>
    </source>
</evidence>
<dbReference type="InterPro" id="IPR041698">
    <property type="entry name" value="Methyltransf_25"/>
</dbReference>
<dbReference type="Pfam" id="PF13649">
    <property type="entry name" value="Methyltransf_25"/>
    <property type="match status" value="1"/>
</dbReference>
<dbReference type="RefSeq" id="WP_131999174.1">
    <property type="nucleotide sequence ID" value="NZ_SLWQ01000007.1"/>
</dbReference>
<dbReference type="OrthoDB" id="9788660at2"/>
<proteinExistence type="predicted"/>
<evidence type="ECO:0000313" key="2">
    <source>
        <dbReference type="EMBL" id="TCO38933.1"/>
    </source>
</evidence>
<sequence>MNTALRHHWDAVYRTRADTQTSWHCAHLDTSLRLLDALGLDAGAPVIDVGGGRSTFVDDLLARGLREVSVLDVAGEALAQARARLGASAAQVHWIAGDATTVELPAAHFAAWHDRAVFHFLVDADARRRYATTLACTVRPGGHAIIATFAPDGPERCSGLPVRRYDAAALAADFTPAFSLVAAERDLHRTPAGGEQAFTYVLLRRAGA</sequence>
<dbReference type="AlphaFoldDB" id="A0A4R2I453"/>
<keyword evidence="2" id="KW-0808">Transferase</keyword>
<accession>A0A4R2I453</accession>